<sequence length="40" mass="4714">MLKLGNLLFYLRQVLLYDRQCIRAGAIRICRKSNQFADIV</sequence>
<dbReference type="AlphaFoldDB" id="A0A3M4RRK3"/>
<proteinExistence type="predicted"/>
<evidence type="ECO:0000313" key="1">
    <source>
        <dbReference type="EMBL" id="RMR05327.1"/>
    </source>
</evidence>
<dbReference type="EMBL" id="RBRQ01000256">
    <property type="protein sequence ID" value="RMR05327.1"/>
    <property type="molecule type" value="Genomic_DNA"/>
</dbReference>
<dbReference type="Proteomes" id="UP000276615">
    <property type="component" value="Unassembled WGS sequence"/>
</dbReference>
<protein>
    <submittedName>
        <fullName evidence="1">Uncharacterized protein</fullName>
    </submittedName>
</protein>
<name>A0A3M4RRK3_9PSED</name>
<accession>A0A3M4RRK3</accession>
<gene>
    <name evidence="1" type="ORF">ALP92_200079</name>
</gene>
<reference evidence="1 2" key="1">
    <citation type="submission" date="2018-08" db="EMBL/GenBank/DDBJ databases">
        <title>Recombination of ecologically and evolutionarily significant loci maintains genetic cohesion in the Pseudomonas syringae species complex.</title>
        <authorList>
            <person name="Dillon M."/>
            <person name="Thakur S."/>
            <person name="Almeida R.N.D."/>
            <person name="Weir B.S."/>
            <person name="Guttman D.S."/>
        </authorList>
    </citation>
    <scope>NUCLEOTIDE SEQUENCE [LARGE SCALE GENOMIC DNA]</scope>
    <source>
        <strain evidence="1 2">ICMP 8670</strain>
    </source>
</reference>
<comment type="caution">
    <text evidence="1">The sequence shown here is derived from an EMBL/GenBank/DDBJ whole genome shotgun (WGS) entry which is preliminary data.</text>
</comment>
<organism evidence="1 2">
    <name type="scientific">Pseudomonas syringae pv. primulae</name>
    <dbReference type="NCBI Taxonomy" id="251707"/>
    <lineage>
        <taxon>Bacteria</taxon>
        <taxon>Pseudomonadati</taxon>
        <taxon>Pseudomonadota</taxon>
        <taxon>Gammaproteobacteria</taxon>
        <taxon>Pseudomonadales</taxon>
        <taxon>Pseudomonadaceae</taxon>
        <taxon>Pseudomonas</taxon>
    </lineage>
</organism>
<evidence type="ECO:0000313" key="2">
    <source>
        <dbReference type="Proteomes" id="UP000276615"/>
    </source>
</evidence>